<evidence type="ECO:0000313" key="1">
    <source>
        <dbReference type="EMBL" id="CAK9148760.1"/>
    </source>
</evidence>
<dbReference type="InterPro" id="IPR005215">
    <property type="entry name" value="Trig_fac"/>
</dbReference>
<dbReference type="Proteomes" id="UP001642360">
    <property type="component" value="Unassembled WGS sequence"/>
</dbReference>
<gene>
    <name evidence="1" type="ORF">ILEXP_LOCUS16731</name>
</gene>
<accession>A0ABC8RUW5</accession>
<name>A0ABC8RUW5_9AQUA</name>
<organism evidence="1 2">
    <name type="scientific">Ilex paraguariensis</name>
    <name type="common">yerba mate</name>
    <dbReference type="NCBI Taxonomy" id="185542"/>
    <lineage>
        <taxon>Eukaryota</taxon>
        <taxon>Viridiplantae</taxon>
        <taxon>Streptophyta</taxon>
        <taxon>Embryophyta</taxon>
        <taxon>Tracheophyta</taxon>
        <taxon>Spermatophyta</taxon>
        <taxon>Magnoliopsida</taxon>
        <taxon>eudicotyledons</taxon>
        <taxon>Gunneridae</taxon>
        <taxon>Pentapetalae</taxon>
        <taxon>asterids</taxon>
        <taxon>campanulids</taxon>
        <taxon>Aquifoliales</taxon>
        <taxon>Aquifoliaceae</taxon>
        <taxon>Ilex</taxon>
    </lineage>
</organism>
<evidence type="ECO:0000313" key="2">
    <source>
        <dbReference type="Proteomes" id="UP001642360"/>
    </source>
</evidence>
<keyword evidence="2" id="KW-1185">Reference proteome</keyword>
<dbReference type="EMBL" id="CAUOFW020001794">
    <property type="protein sequence ID" value="CAK9148760.1"/>
    <property type="molecule type" value="Genomic_DNA"/>
</dbReference>
<reference evidence="1 2" key="1">
    <citation type="submission" date="2024-02" db="EMBL/GenBank/DDBJ databases">
        <authorList>
            <person name="Vignale AGUSTIN F."/>
            <person name="Sosa J E."/>
            <person name="Modenutti C."/>
        </authorList>
    </citation>
    <scope>NUCLEOTIDE SEQUENCE [LARGE SCALE GENOMIC DNA]</scope>
</reference>
<dbReference type="PANTHER" id="PTHR30560">
    <property type="entry name" value="TRIGGER FACTOR CHAPERONE AND PEPTIDYL-PROLYL CIS/TRANS ISOMERASE"/>
    <property type="match status" value="1"/>
</dbReference>
<dbReference type="PANTHER" id="PTHR30560:SF5">
    <property type="entry name" value="OS09G0515400 PROTEIN"/>
    <property type="match status" value="1"/>
</dbReference>
<comment type="caution">
    <text evidence="1">The sequence shown here is derived from an EMBL/GenBank/DDBJ whole genome shotgun (WGS) entry which is preliminary data.</text>
</comment>
<proteinExistence type="predicted"/>
<sequence length="188" mass="21012">MCQLSTTIRTNLGYSVNLFTQTESKKTEEDMESAVKTLILGFNPKIIAHQHTAHVVPYLPFKRTCFSVKTGYRTHKFGARGDSKNFSAVDAVSSGAEDIEIASSQYDDFSVTTTSTDMAAELKITVEVSGAKTQEIFDEVFSRMVTAAQPIPGFRRAKGDTKRHSFRSSWTFQSLQGSYQENNQLYHT</sequence>
<protein>
    <submittedName>
        <fullName evidence="1">Uncharacterized protein</fullName>
    </submittedName>
</protein>
<dbReference type="AlphaFoldDB" id="A0ABC8RUW5"/>